<dbReference type="Proteomes" id="UP000177943">
    <property type="component" value="Unassembled WGS sequence"/>
</dbReference>
<gene>
    <name evidence="1" type="ORF">A3D56_03975</name>
</gene>
<evidence type="ECO:0000313" key="2">
    <source>
        <dbReference type="Proteomes" id="UP000177943"/>
    </source>
</evidence>
<dbReference type="AlphaFoldDB" id="A0A1G2MVA5"/>
<dbReference type="EMBL" id="MHRP01000005">
    <property type="protein sequence ID" value="OHA27795.1"/>
    <property type="molecule type" value="Genomic_DNA"/>
</dbReference>
<comment type="caution">
    <text evidence="1">The sequence shown here is derived from an EMBL/GenBank/DDBJ whole genome shotgun (WGS) entry which is preliminary data.</text>
</comment>
<evidence type="ECO:0000313" key="1">
    <source>
        <dbReference type="EMBL" id="OHA27795.1"/>
    </source>
</evidence>
<name>A0A1G2MVA5_9BACT</name>
<evidence type="ECO:0008006" key="3">
    <source>
        <dbReference type="Google" id="ProtNLM"/>
    </source>
</evidence>
<accession>A0A1G2MVA5</accession>
<protein>
    <recommendedName>
        <fullName evidence="3">Lipid-A-disaccharide synthase</fullName>
    </recommendedName>
</protein>
<organism evidence="1 2">
    <name type="scientific">Candidatus Taylorbacteria bacterium RIFCSPHIGHO2_02_FULL_45_35</name>
    <dbReference type="NCBI Taxonomy" id="1802311"/>
    <lineage>
        <taxon>Bacteria</taxon>
        <taxon>Candidatus Tayloriibacteriota</taxon>
    </lineage>
</organism>
<proteinExistence type="predicted"/>
<sequence>MKKVLMVSGMLNTTLAFEALKKSLIEAGDTVELYASTMPPVSETVQKIKDDVEWADIVLVGMASSPELAAGELVAVTQANTLGKPFGLFADKSGVIAGRDWFTPVRDRASFVFIQFEDDVELAQKTCPHAAVVVTNHPKNEDAAAVNIPPEQIRARLGISQAASMVFVPGTKTLDICLEVLGLVKEAFALSSRPEFTVVFGQHPGDQNDVSNYDGFGAVVVPKSAGIRAEDLIPAADVFGNILSTTVDRVMFLRKPALWIRTPSVVAFQRDKEGINLPILCERGLALAVYNAREFVNAIEQVKNGQFANLANQQALQAKMFPQPPPRGTAVRLMAETLENVLEARLVEAGK</sequence>
<reference evidence="1 2" key="1">
    <citation type="journal article" date="2016" name="Nat. Commun.">
        <title>Thousands of microbial genomes shed light on interconnected biogeochemical processes in an aquifer system.</title>
        <authorList>
            <person name="Anantharaman K."/>
            <person name="Brown C.T."/>
            <person name="Hug L.A."/>
            <person name="Sharon I."/>
            <person name="Castelle C.J."/>
            <person name="Probst A.J."/>
            <person name="Thomas B.C."/>
            <person name="Singh A."/>
            <person name="Wilkins M.J."/>
            <person name="Karaoz U."/>
            <person name="Brodie E.L."/>
            <person name="Williams K.H."/>
            <person name="Hubbard S.S."/>
            <person name="Banfield J.F."/>
        </authorList>
    </citation>
    <scope>NUCLEOTIDE SEQUENCE [LARGE SCALE GENOMIC DNA]</scope>
</reference>